<dbReference type="OrthoDB" id="6105938at2759"/>
<sequence>HLQNSLVHRMLPQTPLDVFFQSYPDFDYDPSLPLSYANLRRHKEWHRDSVASNEAWNQYQEALKSELYMWYGAESDLTAWHALR</sequence>
<gene>
    <name evidence="1" type="ORF">EJ05DRAFT_446372</name>
</gene>
<dbReference type="RefSeq" id="XP_033595156.1">
    <property type="nucleotide sequence ID" value="XM_033742229.1"/>
</dbReference>
<reference evidence="1" key="1">
    <citation type="journal article" date="2020" name="Stud. Mycol.">
        <title>101 Dothideomycetes genomes: a test case for predicting lifestyles and emergence of pathogens.</title>
        <authorList>
            <person name="Haridas S."/>
            <person name="Albert R."/>
            <person name="Binder M."/>
            <person name="Bloem J."/>
            <person name="Labutti K."/>
            <person name="Salamov A."/>
            <person name="Andreopoulos B."/>
            <person name="Baker S."/>
            <person name="Barry K."/>
            <person name="Bills G."/>
            <person name="Bluhm B."/>
            <person name="Cannon C."/>
            <person name="Castanera R."/>
            <person name="Culley D."/>
            <person name="Daum C."/>
            <person name="Ezra D."/>
            <person name="Gonzalez J."/>
            <person name="Henrissat B."/>
            <person name="Kuo A."/>
            <person name="Liang C."/>
            <person name="Lipzen A."/>
            <person name="Lutzoni F."/>
            <person name="Magnuson J."/>
            <person name="Mondo S."/>
            <person name="Nolan M."/>
            <person name="Ohm R."/>
            <person name="Pangilinan J."/>
            <person name="Park H.-J."/>
            <person name="Ramirez L."/>
            <person name="Alfaro M."/>
            <person name="Sun H."/>
            <person name="Tritt A."/>
            <person name="Yoshinaga Y."/>
            <person name="Zwiers L.-H."/>
            <person name="Turgeon B."/>
            <person name="Goodwin S."/>
            <person name="Spatafora J."/>
            <person name="Crous P."/>
            <person name="Grigoriev I."/>
        </authorList>
    </citation>
    <scope>NUCLEOTIDE SEQUENCE</scope>
    <source>
        <strain evidence="1">CBS 121739</strain>
    </source>
</reference>
<organism evidence="1 2">
    <name type="scientific">Pseudovirgaria hyperparasitica</name>
    <dbReference type="NCBI Taxonomy" id="470096"/>
    <lineage>
        <taxon>Eukaryota</taxon>
        <taxon>Fungi</taxon>
        <taxon>Dikarya</taxon>
        <taxon>Ascomycota</taxon>
        <taxon>Pezizomycotina</taxon>
        <taxon>Dothideomycetes</taxon>
        <taxon>Dothideomycetes incertae sedis</taxon>
        <taxon>Acrospermales</taxon>
        <taxon>Acrospermaceae</taxon>
        <taxon>Pseudovirgaria</taxon>
    </lineage>
</organism>
<keyword evidence="2" id="KW-1185">Reference proteome</keyword>
<proteinExistence type="predicted"/>
<dbReference type="GeneID" id="54483283"/>
<feature type="non-terminal residue" evidence="1">
    <location>
        <position position="1"/>
    </location>
</feature>
<accession>A0A6A6VRD1</accession>
<evidence type="ECO:0000313" key="1">
    <source>
        <dbReference type="EMBL" id="KAF2752705.1"/>
    </source>
</evidence>
<dbReference type="Proteomes" id="UP000799437">
    <property type="component" value="Unassembled WGS sequence"/>
</dbReference>
<evidence type="ECO:0000313" key="2">
    <source>
        <dbReference type="Proteomes" id="UP000799437"/>
    </source>
</evidence>
<protein>
    <submittedName>
        <fullName evidence="1">Uncharacterized protein</fullName>
    </submittedName>
</protein>
<name>A0A6A6VRD1_9PEZI</name>
<dbReference type="EMBL" id="ML996599">
    <property type="protein sequence ID" value="KAF2752705.1"/>
    <property type="molecule type" value="Genomic_DNA"/>
</dbReference>
<dbReference type="AlphaFoldDB" id="A0A6A6VRD1"/>